<evidence type="ECO:0000313" key="1">
    <source>
        <dbReference type="EMBL" id="KAJ9098768.1"/>
    </source>
</evidence>
<evidence type="ECO:0000313" key="2">
    <source>
        <dbReference type="Proteomes" id="UP001227268"/>
    </source>
</evidence>
<name>A0ACC2VHA9_9TREE</name>
<comment type="caution">
    <text evidence="1">The sequence shown here is derived from an EMBL/GenBank/DDBJ whole genome shotgun (WGS) entry which is preliminary data.</text>
</comment>
<proteinExistence type="predicted"/>
<sequence>MSRIRLVLFDAFDTLITPRLPIHVQYAQEAHKHGFSESVITPATVRSAFKPAFRKTTELFPEWGRHAEPKMSPSEWWMMCIEETMRMAGAEQSKLEEVMPRLGKALLDRFESAEGYRAFDDVVPCCESPQRAWIPYGKLTMNVVTQLKQAGVKTGLVSNADDRILKTLDALGITPLLSHGTTISQIAGYEKPDSRIFEAACRTAGIESEVTEGATDKHDENGEEHRQFQGVLMVGDEVEADYHGAVSAGLEARLIRRPGDFSDGAKRVSEEEERETLHRDGVHVIRSLKEVMNEVKHRNGL</sequence>
<protein>
    <submittedName>
        <fullName evidence="1">Uncharacterized protein</fullName>
    </submittedName>
</protein>
<keyword evidence="2" id="KW-1185">Reference proteome</keyword>
<gene>
    <name evidence="1" type="ORF">QFC21_004416</name>
</gene>
<dbReference type="EMBL" id="JASBWT010000014">
    <property type="protein sequence ID" value="KAJ9098768.1"/>
    <property type="molecule type" value="Genomic_DNA"/>
</dbReference>
<organism evidence="1 2">
    <name type="scientific">Naganishia friedmannii</name>
    <dbReference type="NCBI Taxonomy" id="89922"/>
    <lineage>
        <taxon>Eukaryota</taxon>
        <taxon>Fungi</taxon>
        <taxon>Dikarya</taxon>
        <taxon>Basidiomycota</taxon>
        <taxon>Agaricomycotina</taxon>
        <taxon>Tremellomycetes</taxon>
        <taxon>Filobasidiales</taxon>
        <taxon>Filobasidiaceae</taxon>
        <taxon>Naganishia</taxon>
    </lineage>
</organism>
<reference evidence="1" key="1">
    <citation type="submission" date="2023-04" db="EMBL/GenBank/DDBJ databases">
        <title>Draft Genome sequencing of Naganishia species isolated from polar environments using Oxford Nanopore Technology.</title>
        <authorList>
            <person name="Leo P."/>
            <person name="Venkateswaran K."/>
        </authorList>
    </citation>
    <scope>NUCLEOTIDE SEQUENCE</scope>
    <source>
        <strain evidence="1">MNA-CCFEE 5423</strain>
    </source>
</reference>
<dbReference type="Proteomes" id="UP001227268">
    <property type="component" value="Unassembled WGS sequence"/>
</dbReference>
<accession>A0ACC2VHA9</accession>